<evidence type="ECO:0000313" key="1">
    <source>
        <dbReference type="EMBL" id="KAK7355509.1"/>
    </source>
</evidence>
<accession>A0AAN9MME4</accession>
<sequence length="105" mass="11933">MHKFSSLALFGIGRCIKGPPRSNLWVPHRLSDKDRGKKAKETSLKHKTQNDCACGFCLFLCVSVCDCERERIYVLFLALATPKPLFSSLYCLKPLKLRYLLLLTA</sequence>
<dbReference type="EMBL" id="JAYMYR010000006">
    <property type="protein sequence ID" value="KAK7355509.1"/>
    <property type="molecule type" value="Genomic_DNA"/>
</dbReference>
<gene>
    <name evidence="1" type="ORF">VNO80_14766</name>
</gene>
<protein>
    <submittedName>
        <fullName evidence="1">Uncharacterized protein</fullName>
    </submittedName>
</protein>
<reference evidence="1 2" key="1">
    <citation type="submission" date="2024-01" db="EMBL/GenBank/DDBJ databases">
        <title>The genomes of 5 underutilized Papilionoideae crops provide insights into root nodulation and disease resistanc.</title>
        <authorList>
            <person name="Jiang F."/>
        </authorList>
    </citation>
    <scope>NUCLEOTIDE SEQUENCE [LARGE SCALE GENOMIC DNA]</scope>
    <source>
        <strain evidence="1">JINMINGXINNONG_FW02</strain>
        <tissue evidence="1">Leaves</tissue>
    </source>
</reference>
<keyword evidence="2" id="KW-1185">Reference proteome</keyword>
<dbReference type="Proteomes" id="UP001374584">
    <property type="component" value="Unassembled WGS sequence"/>
</dbReference>
<dbReference type="AlphaFoldDB" id="A0AAN9MME4"/>
<name>A0AAN9MME4_PHACN</name>
<evidence type="ECO:0000313" key="2">
    <source>
        <dbReference type="Proteomes" id="UP001374584"/>
    </source>
</evidence>
<organism evidence="1 2">
    <name type="scientific">Phaseolus coccineus</name>
    <name type="common">Scarlet runner bean</name>
    <name type="synonym">Phaseolus multiflorus</name>
    <dbReference type="NCBI Taxonomy" id="3886"/>
    <lineage>
        <taxon>Eukaryota</taxon>
        <taxon>Viridiplantae</taxon>
        <taxon>Streptophyta</taxon>
        <taxon>Embryophyta</taxon>
        <taxon>Tracheophyta</taxon>
        <taxon>Spermatophyta</taxon>
        <taxon>Magnoliopsida</taxon>
        <taxon>eudicotyledons</taxon>
        <taxon>Gunneridae</taxon>
        <taxon>Pentapetalae</taxon>
        <taxon>rosids</taxon>
        <taxon>fabids</taxon>
        <taxon>Fabales</taxon>
        <taxon>Fabaceae</taxon>
        <taxon>Papilionoideae</taxon>
        <taxon>50 kb inversion clade</taxon>
        <taxon>NPAAA clade</taxon>
        <taxon>indigoferoid/millettioid clade</taxon>
        <taxon>Phaseoleae</taxon>
        <taxon>Phaseolus</taxon>
    </lineage>
</organism>
<comment type="caution">
    <text evidence="1">The sequence shown here is derived from an EMBL/GenBank/DDBJ whole genome shotgun (WGS) entry which is preliminary data.</text>
</comment>
<proteinExistence type="predicted"/>